<dbReference type="Proteomes" id="UP000237000">
    <property type="component" value="Unassembled WGS sequence"/>
</dbReference>
<dbReference type="EMBL" id="JXTC01000081">
    <property type="protein sequence ID" value="PON90671.1"/>
    <property type="molecule type" value="Genomic_DNA"/>
</dbReference>
<protein>
    <submittedName>
        <fullName evidence="2">Uncharacterized protein</fullName>
    </submittedName>
</protein>
<dbReference type="InParanoid" id="A0A2P5EYQ6"/>
<evidence type="ECO:0000313" key="2">
    <source>
        <dbReference type="EMBL" id="PON90671.1"/>
    </source>
</evidence>
<evidence type="ECO:0000313" key="3">
    <source>
        <dbReference type="Proteomes" id="UP000237000"/>
    </source>
</evidence>
<organism evidence="2 3">
    <name type="scientific">Trema orientale</name>
    <name type="common">Charcoal tree</name>
    <name type="synonym">Celtis orientalis</name>
    <dbReference type="NCBI Taxonomy" id="63057"/>
    <lineage>
        <taxon>Eukaryota</taxon>
        <taxon>Viridiplantae</taxon>
        <taxon>Streptophyta</taxon>
        <taxon>Embryophyta</taxon>
        <taxon>Tracheophyta</taxon>
        <taxon>Spermatophyta</taxon>
        <taxon>Magnoliopsida</taxon>
        <taxon>eudicotyledons</taxon>
        <taxon>Gunneridae</taxon>
        <taxon>Pentapetalae</taxon>
        <taxon>rosids</taxon>
        <taxon>fabids</taxon>
        <taxon>Rosales</taxon>
        <taxon>Cannabaceae</taxon>
        <taxon>Trema</taxon>
    </lineage>
</organism>
<name>A0A2P5EYQ6_TREOI</name>
<evidence type="ECO:0000256" key="1">
    <source>
        <dbReference type="SAM" id="MobiDB-lite"/>
    </source>
</evidence>
<keyword evidence="3" id="KW-1185">Reference proteome</keyword>
<accession>A0A2P5EYQ6</accession>
<gene>
    <name evidence="2" type="ORF">TorRG33x02_135280</name>
</gene>
<proteinExistence type="predicted"/>
<dbReference type="AlphaFoldDB" id="A0A2P5EYQ6"/>
<comment type="caution">
    <text evidence="2">The sequence shown here is derived from an EMBL/GenBank/DDBJ whole genome shotgun (WGS) entry which is preliminary data.</text>
</comment>
<feature type="region of interest" description="Disordered" evidence="1">
    <location>
        <begin position="1"/>
        <end position="34"/>
    </location>
</feature>
<feature type="compositionally biased region" description="Polar residues" evidence="1">
    <location>
        <begin position="8"/>
        <end position="17"/>
    </location>
</feature>
<sequence>MGVPKPKNFSSSPSWKNQFGGIPPPLRQPPLSSQSLLRSRPSFLDSSLRIGGEQNSGLWIWAFDGDAFNL</sequence>
<reference evidence="3" key="1">
    <citation type="submission" date="2016-06" db="EMBL/GenBank/DDBJ databases">
        <title>Parallel loss of symbiosis genes in relatives of nitrogen-fixing non-legume Parasponia.</title>
        <authorList>
            <person name="Van Velzen R."/>
            <person name="Holmer R."/>
            <person name="Bu F."/>
            <person name="Rutten L."/>
            <person name="Van Zeijl A."/>
            <person name="Liu W."/>
            <person name="Santuari L."/>
            <person name="Cao Q."/>
            <person name="Sharma T."/>
            <person name="Shen D."/>
            <person name="Roswanjaya Y."/>
            <person name="Wardhani T."/>
            <person name="Kalhor M.S."/>
            <person name="Jansen J."/>
            <person name="Van den Hoogen J."/>
            <person name="Gungor B."/>
            <person name="Hartog M."/>
            <person name="Hontelez J."/>
            <person name="Verver J."/>
            <person name="Yang W.-C."/>
            <person name="Schijlen E."/>
            <person name="Repin R."/>
            <person name="Schilthuizen M."/>
            <person name="Schranz E."/>
            <person name="Heidstra R."/>
            <person name="Miyata K."/>
            <person name="Fedorova E."/>
            <person name="Kohlen W."/>
            <person name="Bisseling T."/>
            <person name="Smit S."/>
            <person name="Geurts R."/>
        </authorList>
    </citation>
    <scope>NUCLEOTIDE SEQUENCE [LARGE SCALE GENOMIC DNA]</scope>
    <source>
        <strain evidence="3">cv. RG33-2</strain>
    </source>
</reference>